<comment type="subcellular location">
    <subcellularLocation>
        <location evidence="1">Membrane</location>
        <topology evidence="1">Multi-pass membrane protein</topology>
    </subcellularLocation>
</comment>
<dbReference type="GO" id="GO:0016020">
    <property type="term" value="C:membrane"/>
    <property type="evidence" value="ECO:0007669"/>
    <property type="project" value="UniProtKB-SubCell"/>
</dbReference>
<evidence type="ECO:0000259" key="6">
    <source>
        <dbReference type="PROSITE" id="PS50850"/>
    </source>
</evidence>
<proteinExistence type="inferred from homology"/>
<name>A0A5E7D994_PSEFL</name>
<dbReference type="PANTHER" id="PTHR11662">
    <property type="entry name" value="SOLUTE CARRIER FAMILY 17"/>
    <property type="match status" value="1"/>
</dbReference>
<dbReference type="Proteomes" id="UP000409037">
    <property type="component" value="Unassembled WGS sequence"/>
</dbReference>
<evidence type="ECO:0000256" key="1">
    <source>
        <dbReference type="ARBA" id="ARBA00004141"/>
    </source>
</evidence>
<protein>
    <submittedName>
        <fullName evidence="7">Putative sulfoacetate transporter SauU</fullName>
    </submittedName>
</protein>
<reference evidence="7 8" key="1">
    <citation type="submission" date="2019-09" db="EMBL/GenBank/DDBJ databases">
        <authorList>
            <person name="Chandra G."/>
            <person name="Truman W A."/>
        </authorList>
    </citation>
    <scope>NUCLEOTIDE SEQUENCE [LARGE SCALE GENOMIC DNA]</scope>
    <source>
        <strain evidence="7">PS833</strain>
    </source>
</reference>
<dbReference type="Gene3D" id="1.20.1250.20">
    <property type="entry name" value="MFS general substrate transporter like domains"/>
    <property type="match status" value="2"/>
</dbReference>
<evidence type="ECO:0000256" key="2">
    <source>
        <dbReference type="ARBA" id="ARBA00022692"/>
    </source>
</evidence>
<dbReference type="RefSeq" id="WP_224789583.1">
    <property type="nucleotide sequence ID" value="NZ_CABVHU010000009.1"/>
</dbReference>
<evidence type="ECO:0000256" key="3">
    <source>
        <dbReference type="ARBA" id="ARBA00022989"/>
    </source>
</evidence>
<dbReference type="GO" id="GO:0022857">
    <property type="term" value="F:transmembrane transporter activity"/>
    <property type="evidence" value="ECO:0007669"/>
    <property type="project" value="InterPro"/>
</dbReference>
<gene>
    <name evidence="7" type="primary">sauU_1</name>
    <name evidence="7" type="ORF">PS833_03652</name>
</gene>
<organism evidence="7 8">
    <name type="scientific">Pseudomonas fluorescens</name>
    <dbReference type="NCBI Taxonomy" id="294"/>
    <lineage>
        <taxon>Bacteria</taxon>
        <taxon>Pseudomonadati</taxon>
        <taxon>Pseudomonadota</taxon>
        <taxon>Gammaproteobacteria</taxon>
        <taxon>Pseudomonadales</taxon>
        <taxon>Pseudomonadaceae</taxon>
        <taxon>Pseudomonas</taxon>
    </lineage>
</organism>
<sequence length="438" mass="47533">MARFKSTKTHAWVITILLAVFMVINFMDKAILGIVAGPLMADLGLSPAEFGMIASSFFLLFSLSAIGFGFVAERVSSKKLLLVCAGIWGVAQFPLAFVASVPLLYFSRILLGMGEGPAYPLALHACYKWFPNDKRNLPSAVIFQGVTAGLLISGPLLTFVVVKWSWHAAFMVLGVASLVWMALWAYFGAEGKVTEQGSVQADADAPRLPYWELITDRTFLANMLMYWTSYWIFSVMFTWVPSYMGKVMHYDPTDAGWMFMVFTAFNIPIVLGGSWVSQRLLKTGLASKYARGWLTSLLVLIGGALILLAVFAVHNPLLKVILLAIGCNLPQITFVLSSAIVAEIMPAGQRSSMMSINSALATTGGLVAPALMGAFIQGATTPALGYDKGFVVAGALCIVTSVIGLLLINPEASKRRFARLIETRRARSATRSRSILAK</sequence>
<evidence type="ECO:0000313" key="8">
    <source>
        <dbReference type="Proteomes" id="UP000409037"/>
    </source>
</evidence>
<keyword evidence="2" id="KW-0812">Transmembrane</keyword>
<dbReference type="EMBL" id="CABVHU010000009">
    <property type="protein sequence ID" value="VVO13917.1"/>
    <property type="molecule type" value="Genomic_DNA"/>
</dbReference>
<dbReference type="InterPro" id="IPR050382">
    <property type="entry name" value="MFS_Na/Anion_cotransporter"/>
</dbReference>
<comment type="similarity">
    <text evidence="5">Belongs to the major facilitator superfamily. Phthalate permease family.</text>
</comment>
<dbReference type="InterPro" id="IPR020846">
    <property type="entry name" value="MFS_dom"/>
</dbReference>
<evidence type="ECO:0000313" key="7">
    <source>
        <dbReference type="EMBL" id="VVO13917.1"/>
    </source>
</evidence>
<keyword evidence="4" id="KW-0472">Membrane</keyword>
<dbReference type="PROSITE" id="PS50850">
    <property type="entry name" value="MFS"/>
    <property type="match status" value="1"/>
</dbReference>
<evidence type="ECO:0000256" key="4">
    <source>
        <dbReference type="ARBA" id="ARBA00023136"/>
    </source>
</evidence>
<dbReference type="InterPro" id="IPR011701">
    <property type="entry name" value="MFS"/>
</dbReference>
<dbReference type="SUPFAM" id="SSF103473">
    <property type="entry name" value="MFS general substrate transporter"/>
    <property type="match status" value="1"/>
</dbReference>
<dbReference type="InterPro" id="IPR036259">
    <property type="entry name" value="MFS_trans_sf"/>
</dbReference>
<keyword evidence="3" id="KW-1133">Transmembrane helix</keyword>
<evidence type="ECO:0000256" key="5">
    <source>
        <dbReference type="ARBA" id="ARBA00038514"/>
    </source>
</evidence>
<dbReference type="AlphaFoldDB" id="A0A5E7D994"/>
<dbReference type="PANTHER" id="PTHR11662:SF450">
    <property type="entry name" value="BLR1003 PROTEIN"/>
    <property type="match status" value="1"/>
</dbReference>
<feature type="domain" description="Major facilitator superfamily (MFS) profile" evidence="6">
    <location>
        <begin position="14"/>
        <end position="412"/>
    </location>
</feature>
<accession>A0A5E7D994</accession>
<dbReference type="Pfam" id="PF07690">
    <property type="entry name" value="MFS_1"/>
    <property type="match status" value="1"/>
</dbReference>